<sequence length="105" mass="11213">MEPAGLIRATIIAFKKELPLIRYSRKTRLSVAALFLAAASIVSAARAGDYREPKSYAPVTAPAKKTQIHNDGAAGAMTPYPNSCLPFSELVAAVQKRIAALQNTN</sequence>
<accession>A0A2M6UM43</accession>
<feature type="chain" id="PRO_5014727614" evidence="1">
    <location>
        <begin position="45"/>
        <end position="105"/>
    </location>
</feature>
<dbReference type="Proteomes" id="UP000228930">
    <property type="component" value="Unassembled WGS sequence"/>
</dbReference>
<comment type="caution">
    <text evidence="2">The sequence shown here is derived from an EMBL/GenBank/DDBJ whole genome shotgun (WGS) entry which is preliminary data.</text>
</comment>
<evidence type="ECO:0000313" key="3">
    <source>
        <dbReference type="Proteomes" id="UP000228930"/>
    </source>
</evidence>
<feature type="signal peptide" evidence="1">
    <location>
        <begin position="1"/>
        <end position="44"/>
    </location>
</feature>
<dbReference type="EMBL" id="LFJC01000003">
    <property type="protein sequence ID" value="PIT05690.1"/>
    <property type="molecule type" value="Genomic_DNA"/>
</dbReference>
<reference evidence="2 3" key="1">
    <citation type="submission" date="2015-06" db="EMBL/GenBank/DDBJ databases">
        <title>Comparative genome analysis of nirS-carrying Bradyrhizobium sp. strains.</title>
        <authorList>
            <person name="Ishii S."/>
            <person name="Jang J."/>
            <person name="Nishizawa T."/>
            <person name="Senoo K."/>
        </authorList>
    </citation>
    <scope>NUCLEOTIDE SEQUENCE [LARGE SCALE GENOMIC DNA]</scope>
    <source>
        <strain evidence="2 3">TSA1</strain>
    </source>
</reference>
<evidence type="ECO:0000256" key="1">
    <source>
        <dbReference type="SAM" id="SignalP"/>
    </source>
</evidence>
<protein>
    <submittedName>
        <fullName evidence="2">Uncharacterized protein</fullName>
    </submittedName>
</protein>
<gene>
    <name evidence="2" type="ORF">TSA1_36900</name>
</gene>
<keyword evidence="1" id="KW-0732">Signal</keyword>
<organism evidence="2 3">
    <name type="scientific">Bradyrhizobium nitroreducens</name>
    <dbReference type="NCBI Taxonomy" id="709803"/>
    <lineage>
        <taxon>Bacteria</taxon>
        <taxon>Pseudomonadati</taxon>
        <taxon>Pseudomonadota</taxon>
        <taxon>Alphaproteobacteria</taxon>
        <taxon>Hyphomicrobiales</taxon>
        <taxon>Nitrobacteraceae</taxon>
        <taxon>Bradyrhizobium</taxon>
    </lineage>
</organism>
<proteinExistence type="predicted"/>
<keyword evidence="3" id="KW-1185">Reference proteome</keyword>
<name>A0A2M6UM43_9BRAD</name>
<dbReference type="RefSeq" id="WP_100180802.1">
    <property type="nucleotide sequence ID" value="NZ_LFJC01000003.1"/>
</dbReference>
<evidence type="ECO:0000313" key="2">
    <source>
        <dbReference type="EMBL" id="PIT05690.1"/>
    </source>
</evidence>
<dbReference type="AlphaFoldDB" id="A0A2M6UM43"/>